<gene>
    <name evidence="1" type="ORF">BE04_43130</name>
</gene>
<proteinExistence type="predicted"/>
<evidence type="ECO:0000313" key="2">
    <source>
        <dbReference type="Proteomes" id="UP000075604"/>
    </source>
</evidence>
<comment type="caution">
    <text evidence="1">The sequence shown here is derived from an EMBL/GenBank/DDBJ whole genome shotgun (WGS) entry which is preliminary data.</text>
</comment>
<accession>A0A150PJT4</accession>
<evidence type="ECO:0000313" key="1">
    <source>
        <dbReference type="EMBL" id="KYF55890.1"/>
    </source>
</evidence>
<dbReference type="EMBL" id="JELX01002296">
    <property type="protein sequence ID" value="KYF55890.1"/>
    <property type="molecule type" value="Genomic_DNA"/>
</dbReference>
<sequence>MAVISDVFAFAAQNADYWTEFLSGGDYPNELTDDEARGLTAARAHIDALVVELLHETGAQLATKLGEAKLTKPRFKPASTSKNRAVALPAPTGLDGKLYRIEFSLDRSEAGTAVELYASLVVKKGALDALRQSLGERNVEHSVDGYYVYAKGLPLVVGTEVSELAARSAQQAVALLSGVDA</sequence>
<dbReference type="AlphaFoldDB" id="A0A150PJT4"/>
<organism evidence="1 2">
    <name type="scientific">Sorangium cellulosum</name>
    <name type="common">Polyangium cellulosum</name>
    <dbReference type="NCBI Taxonomy" id="56"/>
    <lineage>
        <taxon>Bacteria</taxon>
        <taxon>Pseudomonadati</taxon>
        <taxon>Myxococcota</taxon>
        <taxon>Polyangia</taxon>
        <taxon>Polyangiales</taxon>
        <taxon>Polyangiaceae</taxon>
        <taxon>Sorangium</taxon>
    </lineage>
</organism>
<name>A0A150PJT4_SORCE</name>
<dbReference type="Proteomes" id="UP000075604">
    <property type="component" value="Unassembled WGS sequence"/>
</dbReference>
<protein>
    <submittedName>
        <fullName evidence="1">Uncharacterized protein</fullName>
    </submittedName>
</protein>
<reference evidence="1 2" key="1">
    <citation type="submission" date="2014-02" db="EMBL/GenBank/DDBJ databases">
        <title>The small core and large imbalanced accessory genome model reveals a collaborative survival strategy of Sorangium cellulosum strains in nature.</title>
        <authorList>
            <person name="Han K."/>
            <person name="Peng R."/>
            <person name="Blom J."/>
            <person name="Li Y.-Z."/>
        </authorList>
    </citation>
    <scope>NUCLEOTIDE SEQUENCE [LARGE SCALE GENOMIC DNA]</scope>
    <source>
        <strain evidence="1 2">So0157-18</strain>
    </source>
</reference>